<reference evidence="2" key="1">
    <citation type="journal article" date="2014" name="Int. J. Syst. Evol. Microbiol.">
        <title>Complete genome sequence of Corynebacterium casei LMG S-19264T (=DSM 44701T), isolated from a smear-ripened cheese.</title>
        <authorList>
            <consortium name="US DOE Joint Genome Institute (JGI-PGF)"/>
            <person name="Walter F."/>
            <person name="Albersmeier A."/>
            <person name="Kalinowski J."/>
            <person name="Ruckert C."/>
        </authorList>
    </citation>
    <scope>NUCLEOTIDE SEQUENCE</scope>
    <source>
        <strain evidence="2">CGMCC 1.15454</strain>
    </source>
</reference>
<accession>A0A9W5X4R8</accession>
<comment type="caution">
    <text evidence="2">The sequence shown here is derived from an EMBL/GenBank/DDBJ whole genome shotgun (WGS) entry which is preliminary data.</text>
</comment>
<evidence type="ECO:0000256" key="1">
    <source>
        <dbReference type="SAM" id="MobiDB-lite"/>
    </source>
</evidence>
<dbReference type="RefSeq" id="WP_230856031.1">
    <property type="nucleotide sequence ID" value="NZ_BMJD01000004.1"/>
</dbReference>
<dbReference type="AlphaFoldDB" id="A0A9W5X4R8"/>
<organism evidence="2 3">
    <name type="scientific">Lentibacillus populi</name>
    <dbReference type="NCBI Taxonomy" id="1827502"/>
    <lineage>
        <taxon>Bacteria</taxon>
        <taxon>Bacillati</taxon>
        <taxon>Bacillota</taxon>
        <taxon>Bacilli</taxon>
        <taxon>Bacillales</taxon>
        <taxon>Bacillaceae</taxon>
        <taxon>Lentibacillus</taxon>
    </lineage>
</organism>
<protein>
    <submittedName>
        <fullName evidence="2">Uncharacterized protein</fullName>
    </submittedName>
</protein>
<evidence type="ECO:0000313" key="2">
    <source>
        <dbReference type="EMBL" id="GGB34320.1"/>
    </source>
</evidence>
<name>A0A9W5X4R8_9BACI</name>
<feature type="region of interest" description="Disordered" evidence="1">
    <location>
        <begin position="49"/>
        <end position="72"/>
    </location>
</feature>
<dbReference type="Proteomes" id="UP000621492">
    <property type="component" value="Unassembled WGS sequence"/>
</dbReference>
<reference evidence="2" key="2">
    <citation type="submission" date="2020-09" db="EMBL/GenBank/DDBJ databases">
        <authorList>
            <person name="Sun Q."/>
            <person name="Zhou Y."/>
        </authorList>
    </citation>
    <scope>NUCLEOTIDE SEQUENCE</scope>
    <source>
        <strain evidence="2">CGMCC 1.15454</strain>
    </source>
</reference>
<evidence type="ECO:0000313" key="3">
    <source>
        <dbReference type="Proteomes" id="UP000621492"/>
    </source>
</evidence>
<keyword evidence="3" id="KW-1185">Reference proteome</keyword>
<sequence>MANKKDNNEEMQENINVELGGMGLYGTTSNMEIAGYKASGDIENAGRLDKGFQKEEGHRGATASLKGKHQRD</sequence>
<dbReference type="EMBL" id="BMJD01000004">
    <property type="protein sequence ID" value="GGB34320.1"/>
    <property type="molecule type" value="Genomic_DNA"/>
</dbReference>
<feature type="compositionally biased region" description="Basic and acidic residues" evidence="1">
    <location>
        <begin position="49"/>
        <end position="59"/>
    </location>
</feature>
<proteinExistence type="predicted"/>
<gene>
    <name evidence="2" type="ORF">GCM10011409_09720</name>
</gene>